<dbReference type="AlphaFoldDB" id="A0A328DEX3"/>
<reference evidence="2 3" key="1">
    <citation type="submission" date="2018-06" db="EMBL/GenBank/DDBJ databases">
        <title>The Genome of Cuscuta australis (Dodder) Provides Insight into the Evolution of Plant Parasitism.</title>
        <authorList>
            <person name="Liu H."/>
        </authorList>
    </citation>
    <scope>NUCLEOTIDE SEQUENCE [LARGE SCALE GENOMIC DNA]</scope>
    <source>
        <strain evidence="3">cv. Yunnan</strain>
        <tissue evidence="2">Vines</tissue>
    </source>
</reference>
<evidence type="ECO:0000313" key="3">
    <source>
        <dbReference type="Proteomes" id="UP000249390"/>
    </source>
</evidence>
<evidence type="ECO:0000256" key="1">
    <source>
        <dbReference type="SAM" id="SignalP"/>
    </source>
</evidence>
<dbReference type="Proteomes" id="UP000249390">
    <property type="component" value="Unassembled WGS sequence"/>
</dbReference>
<dbReference type="EMBL" id="NQVE01000146">
    <property type="protein sequence ID" value="RAL44297.1"/>
    <property type="molecule type" value="Genomic_DNA"/>
</dbReference>
<proteinExistence type="predicted"/>
<evidence type="ECO:0000313" key="2">
    <source>
        <dbReference type="EMBL" id="RAL44297.1"/>
    </source>
</evidence>
<feature type="chain" id="PRO_5016427415" evidence="1">
    <location>
        <begin position="18"/>
        <end position="149"/>
    </location>
</feature>
<accession>A0A328DEX3</accession>
<organism evidence="2 3">
    <name type="scientific">Cuscuta australis</name>
    <dbReference type="NCBI Taxonomy" id="267555"/>
    <lineage>
        <taxon>Eukaryota</taxon>
        <taxon>Viridiplantae</taxon>
        <taxon>Streptophyta</taxon>
        <taxon>Embryophyta</taxon>
        <taxon>Tracheophyta</taxon>
        <taxon>Spermatophyta</taxon>
        <taxon>Magnoliopsida</taxon>
        <taxon>eudicotyledons</taxon>
        <taxon>Gunneridae</taxon>
        <taxon>Pentapetalae</taxon>
        <taxon>asterids</taxon>
        <taxon>lamiids</taxon>
        <taxon>Solanales</taxon>
        <taxon>Convolvulaceae</taxon>
        <taxon>Cuscuteae</taxon>
        <taxon>Cuscuta</taxon>
        <taxon>Cuscuta subgen. Grammica</taxon>
        <taxon>Cuscuta sect. Cleistogrammica</taxon>
    </lineage>
</organism>
<comment type="caution">
    <text evidence="2">The sequence shown here is derived from an EMBL/GenBank/DDBJ whole genome shotgun (WGS) entry which is preliminary data.</text>
</comment>
<keyword evidence="3" id="KW-1185">Reference proteome</keyword>
<name>A0A328DEX3_9ASTE</name>
<gene>
    <name evidence="2" type="ORF">DM860_015657</name>
</gene>
<protein>
    <submittedName>
        <fullName evidence="2">Uncharacterized protein</fullName>
    </submittedName>
</protein>
<feature type="signal peptide" evidence="1">
    <location>
        <begin position="1"/>
        <end position="17"/>
    </location>
</feature>
<sequence length="149" mass="16611">MDLFLLVPNFLICLGRCSLPRSDSEKIQPLYIKTWNVCSFVKKLLEMQLLFSCLPEIYNAMRSGQPLVVAAVIAPSFVVVDISLIHVVEAADPDYLTHLPITRRFLQFCEGELSAEFDRDSGSGNLCGRRLVVGRGIRVSGVVEGKQPR</sequence>
<keyword evidence="1" id="KW-0732">Signal</keyword>